<sequence length="422" mass="43717">MTAEAAAAATEEATAQAGTPEGVGGALTRIGRVLRRRDFRWWFGSQVLGASGAATQAVALSWVVLQNTGNAFWLSVVTVCTWGPMLALSPWAGALVDRHDRRQVLLVTQSLLLVSSLTLGVLAATTRLPLWLMLGMSLLAGSVGAVDGPARQVYIVDLVGREGVASAIGLWEVVINSSRVLGPAFGGLLLATSGAAGCFLANALTFLGPLFVLWRLQPQSHEKLVRPPKQPRAIRSGLRYAWRTPVVRACLPMAAASGMLFTMGIALTPLATRSLHLGGGGYGALMAMFGVGALPGALLAAGTSAPSGARVRTLCVATGVCVLLVAWSPTLVLTFAAMALTGFASIWFIATANTLVQLRTEPGMLGRVMGLWSMALPGTTTLTGFLISGIGESLGARAGFSCSGVALLLSALLGWRALADRG</sequence>
<dbReference type="SUPFAM" id="SSF103473">
    <property type="entry name" value="MFS general substrate transporter"/>
    <property type="match status" value="1"/>
</dbReference>
<comment type="caution">
    <text evidence="8">The sequence shown here is derived from an EMBL/GenBank/DDBJ whole genome shotgun (WGS) entry which is preliminary data.</text>
</comment>
<dbReference type="RefSeq" id="WP_157623914.1">
    <property type="nucleotide sequence ID" value="NZ_JBHEZZ010000024.1"/>
</dbReference>
<dbReference type="PANTHER" id="PTHR23513">
    <property type="entry name" value="INTEGRAL MEMBRANE EFFLUX PROTEIN-RELATED"/>
    <property type="match status" value="1"/>
</dbReference>
<dbReference type="Proteomes" id="UP001592528">
    <property type="component" value="Unassembled WGS sequence"/>
</dbReference>
<reference evidence="8 9" key="1">
    <citation type="submission" date="2024-09" db="EMBL/GenBank/DDBJ databases">
        <authorList>
            <person name="Lee S.D."/>
        </authorList>
    </citation>
    <scope>NUCLEOTIDE SEQUENCE [LARGE SCALE GENOMIC DNA]</scope>
    <source>
        <strain evidence="8 9">N1-5</strain>
    </source>
</reference>
<feature type="transmembrane region" description="Helical" evidence="7">
    <location>
        <begin position="333"/>
        <end position="356"/>
    </location>
</feature>
<protein>
    <submittedName>
        <fullName evidence="8">MFS transporter</fullName>
    </submittedName>
</protein>
<feature type="transmembrane region" description="Helical" evidence="7">
    <location>
        <begin position="368"/>
        <end position="390"/>
    </location>
</feature>
<name>A0ABV6UWY6_9ACTN</name>
<proteinExistence type="predicted"/>
<dbReference type="PANTHER" id="PTHR23513:SF11">
    <property type="entry name" value="STAPHYLOFERRIN A TRANSPORTER"/>
    <property type="match status" value="1"/>
</dbReference>
<dbReference type="CDD" id="cd06173">
    <property type="entry name" value="MFS_MefA_like"/>
    <property type="match status" value="1"/>
</dbReference>
<evidence type="ECO:0000256" key="4">
    <source>
        <dbReference type="ARBA" id="ARBA00022692"/>
    </source>
</evidence>
<organism evidence="8 9">
    <name type="scientific">Streptacidiphilus cavernicola</name>
    <dbReference type="NCBI Taxonomy" id="3342716"/>
    <lineage>
        <taxon>Bacteria</taxon>
        <taxon>Bacillati</taxon>
        <taxon>Actinomycetota</taxon>
        <taxon>Actinomycetes</taxon>
        <taxon>Kitasatosporales</taxon>
        <taxon>Streptomycetaceae</taxon>
        <taxon>Streptacidiphilus</taxon>
    </lineage>
</organism>
<evidence type="ECO:0000313" key="9">
    <source>
        <dbReference type="Proteomes" id="UP001592528"/>
    </source>
</evidence>
<evidence type="ECO:0000256" key="1">
    <source>
        <dbReference type="ARBA" id="ARBA00004651"/>
    </source>
</evidence>
<evidence type="ECO:0000313" key="8">
    <source>
        <dbReference type="EMBL" id="MFC1405907.1"/>
    </source>
</evidence>
<evidence type="ECO:0000256" key="6">
    <source>
        <dbReference type="ARBA" id="ARBA00023136"/>
    </source>
</evidence>
<comment type="subcellular location">
    <subcellularLocation>
        <location evidence="1">Cell membrane</location>
        <topology evidence="1">Multi-pass membrane protein</topology>
    </subcellularLocation>
</comment>
<feature type="transmembrane region" description="Helical" evidence="7">
    <location>
        <begin position="104"/>
        <end position="124"/>
    </location>
</feature>
<accession>A0ABV6UWY6</accession>
<feature type="transmembrane region" description="Helical" evidence="7">
    <location>
        <begin position="41"/>
        <end position="65"/>
    </location>
</feature>
<dbReference type="InterPro" id="IPR036259">
    <property type="entry name" value="MFS_trans_sf"/>
</dbReference>
<keyword evidence="2" id="KW-0813">Transport</keyword>
<keyword evidence="4 7" id="KW-0812">Transmembrane</keyword>
<keyword evidence="3" id="KW-1003">Cell membrane</keyword>
<feature type="transmembrane region" description="Helical" evidence="7">
    <location>
        <begin position="71"/>
        <end position="92"/>
    </location>
</feature>
<keyword evidence="9" id="KW-1185">Reference proteome</keyword>
<keyword evidence="5 7" id="KW-1133">Transmembrane helix</keyword>
<feature type="transmembrane region" description="Helical" evidence="7">
    <location>
        <begin position="249"/>
        <end position="270"/>
    </location>
</feature>
<dbReference type="InterPro" id="IPR010290">
    <property type="entry name" value="TM_effector"/>
</dbReference>
<evidence type="ECO:0000256" key="3">
    <source>
        <dbReference type="ARBA" id="ARBA00022475"/>
    </source>
</evidence>
<dbReference type="EMBL" id="JBHEZZ010000024">
    <property type="protein sequence ID" value="MFC1405907.1"/>
    <property type="molecule type" value="Genomic_DNA"/>
</dbReference>
<dbReference type="Gene3D" id="1.20.1250.20">
    <property type="entry name" value="MFS general substrate transporter like domains"/>
    <property type="match status" value="1"/>
</dbReference>
<gene>
    <name evidence="8" type="ORF">ACEZDJ_31910</name>
</gene>
<evidence type="ECO:0000256" key="5">
    <source>
        <dbReference type="ARBA" id="ARBA00022989"/>
    </source>
</evidence>
<dbReference type="Pfam" id="PF05977">
    <property type="entry name" value="MFS_3"/>
    <property type="match status" value="1"/>
</dbReference>
<feature type="transmembrane region" description="Helical" evidence="7">
    <location>
        <begin position="309"/>
        <end position="327"/>
    </location>
</feature>
<feature type="transmembrane region" description="Helical" evidence="7">
    <location>
        <begin position="282"/>
        <end position="302"/>
    </location>
</feature>
<evidence type="ECO:0000256" key="7">
    <source>
        <dbReference type="SAM" id="Phobius"/>
    </source>
</evidence>
<evidence type="ECO:0000256" key="2">
    <source>
        <dbReference type="ARBA" id="ARBA00022448"/>
    </source>
</evidence>
<feature type="transmembrane region" description="Helical" evidence="7">
    <location>
        <begin position="396"/>
        <end position="418"/>
    </location>
</feature>
<feature type="transmembrane region" description="Helical" evidence="7">
    <location>
        <begin position="187"/>
        <end position="214"/>
    </location>
</feature>
<keyword evidence="6 7" id="KW-0472">Membrane</keyword>